<dbReference type="RefSeq" id="WP_133869919.1">
    <property type="nucleotide sequence ID" value="NZ_SOAU01000001.1"/>
</dbReference>
<keyword evidence="3" id="KW-1185">Reference proteome</keyword>
<evidence type="ECO:0000313" key="3">
    <source>
        <dbReference type="Proteomes" id="UP000294558"/>
    </source>
</evidence>
<keyword evidence="1" id="KW-0812">Transmembrane</keyword>
<evidence type="ECO:0000313" key="2">
    <source>
        <dbReference type="EMBL" id="TDT17644.1"/>
    </source>
</evidence>
<dbReference type="AlphaFoldDB" id="A0A4R7I347"/>
<feature type="transmembrane region" description="Helical" evidence="1">
    <location>
        <begin position="129"/>
        <end position="148"/>
    </location>
</feature>
<accession>A0A4R7I347</accession>
<dbReference type="EMBL" id="SOAU01000001">
    <property type="protein sequence ID" value="TDT17644.1"/>
    <property type="molecule type" value="Genomic_DNA"/>
</dbReference>
<feature type="transmembrane region" description="Helical" evidence="1">
    <location>
        <begin position="41"/>
        <end position="61"/>
    </location>
</feature>
<sequence length="172" mass="18020">MPESQATDASTTLPPPPGVVTEQVRLVEAPRAGELATGWRVVTACLWISVIVAFAAVWSTSVQLGLSTWWLGPRADPRSPIIRLAPFVAPLLMTIAAFNNMRRMAWYGMGASLVTAVFGIVDLGRAPRLAAVELLVAGLAFAVSAASLTGTYRPVDVGAGDGSAESADDTVR</sequence>
<gene>
    <name evidence="2" type="ORF">BDK89_3255</name>
</gene>
<comment type="caution">
    <text evidence="2">The sequence shown here is derived from an EMBL/GenBank/DDBJ whole genome shotgun (WGS) entry which is preliminary data.</text>
</comment>
<proteinExistence type="predicted"/>
<name>A0A4R7I347_9ACTN</name>
<reference evidence="2 3" key="1">
    <citation type="submission" date="2019-03" db="EMBL/GenBank/DDBJ databases">
        <title>Sequencing the genomes of 1000 actinobacteria strains.</title>
        <authorList>
            <person name="Klenk H.-P."/>
        </authorList>
    </citation>
    <scope>NUCLEOTIDE SEQUENCE [LARGE SCALE GENOMIC DNA]</scope>
    <source>
        <strain evidence="2 3">DSM 18936</strain>
    </source>
</reference>
<feature type="transmembrane region" description="Helical" evidence="1">
    <location>
        <begin position="105"/>
        <end position="123"/>
    </location>
</feature>
<feature type="transmembrane region" description="Helical" evidence="1">
    <location>
        <begin position="81"/>
        <end position="98"/>
    </location>
</feature>
<dbReference type="Proteomes" id="UP000294558">
    <property type="component" value="Unassembled WGS sequence"/>
</dbReference>
<dbReference type="OrthoDB" id="9921396at2"/>
<protein>
    <submittedName>
        <fullName evidence="2">Uncharacterized protein</fullName>
    </submittedName>
</protein>
<keyword evidence="1" id="KW-0472">Membrane</keyword>
<keyword evidence="1" id="KW-1133">Transmembrane helix</keyword>
<evidence type="ECO:0000256" key="1">
    <source>
        <dbReference type="SAM" id="Phobius"/>
    </source>
</evidence>
<organism evidence="2 3">
    <name type="scientific">Ilumatobacter fluminis</name>
    <dbReference type="NCBI Taxonomy" id="467091"/>
    <lineage>
        <taxon>Bacteria</taxon>
        <taxon>Bacillati</taxon>
        <taxon>Actinomycetota</taxon>
        <taxon>Acidimicrobiia</taxon>
        <taxon>Acidimicrobiales</taxon>
        <taxon>Ilumatobacteraceae</taxon>
        <taxon>Ilumatobacter</taxon>
    </lineage>
</organism>